<comment type="caution">
    <text evidence="1">The sequence shown here is derived from an EMBL/GenBank/DDBJ whole genome shotgun (WGS) entry which is preliminary data.</text>
</comment>
<keyword evidence="2" id="KW-1185">Reference proteome</keyword>
<gene>
    <name evidence="1" type="ORF">CFP75_02245</name>
</gene>
<dbReference type="Proteomes" id="UP000215563">
    <property type="component" value="Unassembled WGS sequence"/>
</dbReference>
<dbReference type="EMBL" id="NMQU01000008">
    <property type="protein sequence ID" value="OXM54978.1"/>
    <property type="molecule type" value="Genomic_DNA"/>
</dbReference>
<dbReference type="AlphaFoldDB" id="A0A229S7U5"/>
<accession>A0A229S7U5</accession>
<sequence>MNDFRNESERHEERAVEAVNKNLNAVAQVHATLAVSEAINRIADAADADGKPPQPKTGD</sequence>
<organism evidence="1 2">
    <name type="scientific">Amycolatopsis alba DSM 44262</name>
    <dbReference type="NCBI Taxonomy" id="1125972"/>
    <lineage>
        <taxon>Bacteria</taxon>
        <taxon>Bacillati</taxon>
        <taxon>Actinomycetota</taxon>
        <taxon>Actinomycetes</taxon>
        <taxon>Pseudonocardiales</taxon>
        <taxon>Pseudonocardiaceae</taxon>
        <taxon>Amycolatopsis</taxon>
    </lineage>
</organism>
<dbReference type="RefSeq" id="WP_020630157.1">
    <property type="nucleotide sequence ID" value="NZ_KB913032.1"/>
</dbReference>
<reference evidence="1 2" key="1">
    <citation type="submission" date="2017-07" db="EMBL/GenBank/DDBJ databases">
        <title>Amycolatopsis alba DSM 44262 Genome sequencing and assembly.</title>
        <authorList>
            <person name="Kaur N."/>
            <person name="Mayilraj S."/>
        </authorList>
    </citation>
    <scope>NUCLEOTIDE SEQUENCE [LARGE SCALE GENOMIC DNA]</scope>
    <source>
        <strain evidence="1 2">DSM 44262</strain>
    </source>
</reference>
<evidence type="ECO:0000313" key="1">
    <source>
        <dbReference type="EMBL" id="OXM54978.1"/>
    </source>
</evidence>
<protein>
    <submittedName>
        <fullName evidence="1">Uncharacterized protein</fullName>
    </submittedName>
</protein>
<name>A0A229S7U5_AMYAL</name>
<proteinExistence type="predicted"/>
<evidence type="ECO:0000313" key="2">
    <source>
        <dbReference type="Proteomes" id="UP000215563"/>
    </source>
</evidence>